<evidence type="ECO:0000313" key="3">
    <source>
        <dbReference type="Proteomes" id="UP000578077"/>
    </source>
</evidence>
<organism evidence="2 3">
    <name type="scientific">Streptomonospora salina</name>
    <dbReference type="NCBI Taxonomy" id="104205"/>
    <lineage>
        <taxon>Bacteria</taxon>
        <taxon>Bacillati</taxon>
        <taxon>Actinomycetota</taxon>
        <taxon>Actinomycetes</taxon>
        <taxon>Streptosporangiales</taxon>
        <taxon>Nocardiopsidaceae</taxon>
        <taxon>Streptomonospora</taxon>
    </lineage>
</organism>
<dbReference type="AlphaFoldDB" id="A0A841EDB5"/>
<keyword evidence="3" id="KW-1185">Reference proteome</keyword>
<dbReference type="GO" id="GO:0016301">
    <property type="term" value="F:kinase activity"/>
    <property type="evidence" value="ECO:0007669"/>
    <property type="project" value="UniProtKB-KW"/>
</dbReference>
<gene>
    <name evidence="2" type="ORF">HNR25_002201</name>
</gene>
<dbReference type="RefSeq" id="WP_184634681.1">
    <property type="nucleotide sequence ID" value="NZ_BAABKT010000014.1"/>
</dbReference>
<feature type="domain" description="Aminoglycoside phosphotransferase" evidence="1">
    <location>
        <begin position="28"/>
        <end position="269"/>
    </location>
</feature>
<dbReference type="EMBL" id="JACHLY010000001">
    <property type="protein sequence ID" value="MBB5998450.1"/>
    <property type="molecule type" value="Genomic_DNA"/>
</dbReference>
<accession>A0A841EDB5</accession>
<protein>
    <submittedName>
        <fullName evidence="2">Aminoglycoside phosphotransferase (APT) family kinase protein</fullName>
    </submittedName>
</protein>
<dbReference type="PANTHER" id="PTHR21310:SF15">
    <property type="entry name" value="AMINOGLYCOSIDE PHOSPHOTRANSFERASE DOMAIN-CONTAINING PROTEIN"/>
    <property type="match status" value="1"/>
</dbReference>
<evidence type="ECO:0000259" key="1">
    <source>
        <dbReference type="Pfam" id="PF01636"/>
    </source>
</evidence>
<comment type="caution">
    <text evidence="2">The sequence shown here is derived from an EMBL/GenBank/DDBJ whole genome shotgun (WGS) entry which is preliminary data.</text>
</comment>
<dbReference type="InterPro" id="IPR051678">
    <property type="entry name" value="AGP_Transferase"/>
</dbReference>
<reference evidence="2 3" key="1">
    <citation type="submission" date="2020-08" db="EMBL/GenBank/DDBJ databases">
        <title>Sequencing the genomes of 1000 actinobacteria strains.</title>
        <authorList>
            <person name="Klenk H.-P."/>
        </authorList>
    </citation>
    <scope>NUCLEOTIDE SEQUENCE [LARGE SCALE GENOMIC DNA]</scope>
    <source>
        <strain evidence="2 3">DSM 44593</strain>
    </source>
</reference>
<dbReference type="Gene3D" id="3.90.1200.10">
    <property type="match status" value="1"/>
</dbReference>
<dbReference type="InterPro" id="IPR011009">
    <property type="entry name" value="Kinase-like_dom_sf"/>
</dbReference>
<name>A0A841EDB5_9ACTN</name>
<dbReference type="InterPro" id="IPR002575">
    <property type="entry name" value="Aminoglycoside_PTrfase"/>
</dbReference>
<keyword evidence="2" id="KW-0808">Transferase</keyword>
<dbReference type="PANTHER" id="PTHR21310">
    <property type="entry name" value="AMINOGLYCOSIDE PHOSPHOTRANSFERASE-RELATED-RELATED"/>
    <property type="match status" value="1"/>
</dbReference>
<evidence type="ECO:0000313" key="2">
    <source>
        <dbReference type="EMBL" id="MBB5998450.1"/>
    </source>
</evidence>
<dbReference type="Proteomes" id="UP000578077">
    <property type="component" value="Unassembled WGS sequence"/>
</dbReference>
<keyword evidence="2" id="KW-0418">Kinase</keyword>
<sequence length="330" mass="36062">MTNSELTAEAVATGVEELFSGLGPVRVVRPLRQGRNHASWVLESTRGQLVGKVLRGQRGAASLERLAEHRRVCEHGVAVPRLLAFTESSDAVAGRPLTVLEYLPGMDAEEALPALEATAALEVMRETGAALAQLHQIPVDAFGDAVTGLSPISTSWDAVIAHRVGTLRTAYRDVADVPGPLIEEGLGMLLGMAEDVSAVAEPAVSHLDVYPPNILLDEEGGFRLLLDLEHLRWVDPVMDFVKPAMWMFPDRPKWAKAFAEGYRSTAEWPCRWTERLAVATGLELLTGVEYWTRVADHAMREDYVRRLHAWVGSGGADHVWSMISSATRCA</sequence>
<dbReference type="Pfam" id="PF01636">
    <property type="entry name" value="APH"/>
    <property type="match status" value="1"/>
</dbReference>
<proteinExistence type="predicted"/>
<dbReference type="SUPFAM" id="SSF56112">
    <property type="entry name" value="Protein kinase-like (PK-like)"/>
    <property type="match status" value="1"/>
</dbReference>